<dbReference type="InterPro" id="IPR036868">
    <property type="entry name" value="TusA-like_sf"/>
</dbReference>
<dbReference type="Proteomes" id="UP000252585">
    <property type="component" value="Unassembled WGS sequence"/>
</dbReference>
<reference evidence="2 3" key="1">
    <citation type="submission" date="2018-07" db="EMBL/GenBank/DDBJ databases">
        <title>Genomic Encyclopedia of Type Strains, Phase IV (KMG-IV): sequencing the most valuable type-strain genomes for metagenomic binning, comparative biology and taxonomic classification.</title>
        <authorList>
            <person name="Goeker M."/>
        </authorList>
    </citation>
    <scope>NUCLEOTIDE SEQUENCE [LARGE SCALE GENOMIC DNA]</scope>
    <source>
        <strain evidence="2 3">DSM 27696</strain>
    </source>
</reference>
<comment type="caution">
    <text evidence="2">The sequence shown here is derived from an EMBL/GenBank/DDBJ whole genome shotgun (WGS) entry which is preliminary data.</text>
</comment>
<dbReference type="InterPro" id="IPR050229">
    <property type="entry name" value="GlpE_sulfurtransferase"/>
</dbReference>
<protein>
    <submittedName>
        <fullName evidence="2">Rhodanese-related sulfurtransferase</fullName>
    </submittedName>
</protein>
<name>A0A368Y143_9BACI</name>
<dbReference type="SUPFAM" id="SSF64307">
    <property type="entry name" value="SirA-like"/>
    <property type="match status" value="1"/>
</dbReference>
<dbReference type="PANTHER" id="PTHR43031:SF17">
    <property type="entry name" value="SULFURTRANSFERASE YTWF-RELATED"/>
    <property type="match status" value="1"/>
</dbReference>
<dbReference type="PANTHER" id="PTHR43031">
    <property type="entry name" value="FAD-DEPENDENT OXIDOREDUCTASE"/>
    <property type="match status" value="1"/>
</dbReference>
<organism evidence="2 3">
    <name type="scientific">Saliterribacillus persicus</name>
    <dbReference type="NCBI Taxonomy" id="930114"/>
    <lineage>
        <taxon>Bacteria</taxon>
        <taxon>Bacillati</taxon>
        <taxon>Bacillota</taxon>
        <taxon>Bacilli</taxon>
        <taxon>Bacillales</taxon>
        <taxon>Bacillaceae</taxon>
        <taxon>Saliterribacillus</taxon>
    </lineage>
</organism>
<dbReference type="InterPro" id="IPR001307">
    <property type="entry name" value="Thiosulphate_STrfase_CS"/>
</dbReference>
<dbReference type="Pfam" id="PF01206">
    <property type="entry name" value="TusA"/>
    <property type="match status" value="1"/>
</dbReference>
<dbReference type="OrthoDB" id="9796234at2"/>
<dbReference type="InterPro" id="IPR001455">
    <property type="entry name" value="TusA-like"/>
</dbReference>
<gene>
    <name evidence="2" type="ORF">DFR57_105159</name>
</gene>
<evidence type="ECO:0000259" key="1">
    <source>
        <dbReference type="PROSITE" id="PS50206"/>
    </source>
</evidence>
<dbReference type="CDD" id="cd00291">
    <property type="entry name" value="SirA_YedF_YeeD"/>
    <property type="match status" value="1"/>
</dbReference>
<dbReference type="PROSITE" id="PS50206">
    <property type="entry name" value="RHODANESE_3"/>
    <property type="match status" value="1"/>
</dbReference>
<keyword evidence="3" id="KW-1185">Reference proteome</keyword>
<evidence type="ECO:0000313" key="2">
    <source>
        <dbReference type="EMBL" id="RCW71974.1"/>
    </source>
</evidence>
<feature type="domain" description="Rhodanese" evidence="1">
    <location>
        <begin position="102"/>
        <end position="190"/>
    </location>
</feature>
<dbReference type="GO" id="GO:0004792">
    <property type="term" value="F:thiosulfate-cyanide sulfurtransferase activity"/>
    <property type="evidence" value="ECO:0007669"/>
    <property type="project" value="InterPro"/>
</dbReference>
<dbReference type="Pfam" id="PF00581">
    <property type="entry name" value="Rhodanese"/>
    <property type="match status" value="1"/>
</dbReference>
<dbReference type="CDD" id="cd00158">
    <property type="entry name" value="RHOD"/>
    <property type="match status" value="1"/>
</dbReference>
<dbReference type="Gene3D" id="3.40.250.10">
    <property type="entry name" value="Rhodanese-like domain"/>
    <property type="match status" value="1"/>
</dbReference>
<proteinExistence type="predicted"/>
<evidence type="ECO:0000313" key="3">
    <source>
        <dbReference type="Proteomes" id="UP000252585"/>
    </source>
</evidence>
<dbReference type="InterPro" id="IPR036873">
    <property type="entry name" value="Rhodanese-like_dom_sf"/>
</dbReference>
<sequence>MNIDANEVLDAKGLACPMPIVKTKKIMKDVAAGDVLEIQATDKGSTADLKAWAESTGHQYLGTVDEGDVLKHYLRKASADETNEEKKHPNVVELSDFQSKVEAEKLAIIDVREPAEYAFGHVPGAINIPLGDLDKKISELDTGKEWHIICRTGSRSDMAAQKLTSNGFNSVKNVVPGMIEWQGSVEKNES</sequence>
<dbReference type="PROSITE" id="PS00380">
    <property type="entry name" value="RHODANESE_1"/>
    <property type="match status" value="1"/>
</dbReference>
<dbReference type="InterPro" id="IPR001763">
    <property type="entry name" value="Rhodanese-like_dom"/>
</dbReference>
<dbReference type="SMART" id="SM00450">
    <property type="entry name" value="RHOD"/>
    <property type="match status" value="1"/>
</dbReference>
<dbReference type="PROSITE" id="PS01148">
    <property type="entry name" value="UPF0033"/>
    <property type="match status" value="1"/>
</dbReference>
<dbReference type="AlphaFoldDB" id="A0A368Y143"/>
<keyword evidence="2" id="KW-0808">Transferase</keyword>
<dbReference type="Gene3D" id="3.30.110.40">
    <property type="entry name" value="TusA-like domain"/>
    <property type="match status" value="1"/>
</dbReference>
<dbReference type="SUPFAM" id="SSF52821">
    <property type="entry name" value="Rhodanese/Cell cycle control phosphatase"/>
    <property type="match status" value="1"/>
</dbReference>
<dbReference type="RefSeq" id="WP_114352525.1">
    <property type="nucleotide sequence ID" value="NZ_QPJJ01000005.1"/>
</dbReference>
<dbReference type="EMBL" id="QPJJ01000005">
    <property type="protein sequence ID" value="RCW71974.1"/>
    <property type="molecule type" value="Genomic_DNA"/>
</dbReference>
<accession>A0A368Y143</accession>